<evidence type="ECO:0000313" key="2">
    <source>
        <dbReference type="Proteomes" id="UP001501578"/>
    </source>
</evidence>
<name>A0ABN1R8V7_9ACTN</name>
<reference evidence="1 2" key="1">
    <citation type="journal article" date="2019" name="Int. J. Syst. Evol. Microbiol.">
        <title>The Global Catalogue of Microorganisms (GCM) 10K type strain sequencing project: providing services to taxonomists for standard genome sequencing and annotation.</title>
        <authorList>
            <consortium name="The Broad Institute Genomics Platform"/>
            <consortium name="The Broad Institute Genome Sequencing Center for Infectious Disease"/>
            <person name="Wu L."/>
            <person name="Ma J."/>
        </authorList>
    </citation>
    <scope>NUCLEOTIDE SEQUENCE [LARGE SCALE GENOMIC DNA]</scope>
    <source>
        <strain evidence="1 2">JCM 11136</strain>
    </source>
</reference>
<dbReference type="RefSeq" id="WP_343955228.1">
    <property type="nucleotide sequence ID" value="NZ_BAAAHQ010000059.1"/>
</dbReference>
<gene>
    <name evidence="1" type="ORF">GCM10009560_76580</name>
</gene>
<accession>A0ABN1R8V7</accession>
<evidence type="ECO:0000313" key="1">
    <source>
        <dbReference type="EMBL" id="GAA0953598.1"/>
    </source>
</evidence>
<dbReference type="EMBL" id="BAAAHQ010000059">
    <property type="protein sequence ID" value="GAA0953598.1"/>
    <property type="molecule type" value="Genomic_DNA"/>
</dbReference>
<protein>
    <submittedName>
        <fullName evidence="1">Uncharacterized protein</fullName>
    </submittedName>
</protein>
<comment type="caution">
    <text evidence="1">The sequence shown here is derived from an EMBL/GenBank/DDBJ whole genome shotgun (WGS) entry which is preliminary data.</text>
</comment>
<organism evidence="1 2">
    <name type="scientific">Nonomuraea longicatena</name>
    <dbReference type="NCBI Taxonomy" id="83682"/>
    <lineage>
        <taxon>Bacteria</taxon>
        <taxon>Bacillati</taxon>
        <taxon>Actinomycetota</taxon>
        <taxon>Actinomycetes</taxon>
        <taxon>Streptosporangiales</taxon>
        <taxon>Streptosporangiaceae</taxon>
        <taxon>Nonomuraea</taxon>
    </lineage>
</organism>
<proteinExistence type="predicted"/>
<keyword evidence="2" id="KW-1185">Reference proteome</keyword>
<sequence>MLGVLVQDRSKAAFVVDRQLVGAFGSDGADLIEAAVNLVSRRRISITELLDVEPSESALPPAREKACQTVT</sequence>
<dbReference type="Proteomes" id="UP001501578">
    <property type="component" value="Unassembled WGS sequence"/>
</dbReference>